<gene>
    <name evidence="3" type="ORF">MXD59_12055</name>
</gene>
<feature type="domain" description="GH15-like" evidence="1">
    <location>
        <begin position="226"/>
        <end position="613"/>
    </location>
</feature>
<organism evidence="3 4">
    <name type="scientific">Frankia umida</name>
    <dbReference type="NCBI Taxonomy" id="573489"/>
    <lineage>
        <taxon>Bacteria</taxon>
        <taxon>Bacillati</taxon>
        <taxon>Actinomycetota</taxon>
        <taxon>Actinomycetes</taxon>
        <taxon>Frankiales</taxon>
        <taxon>Frankiaceae</taxon>
        <taxon>Frankia</taxon>
    </lineage>
</organism>
<protein>
    <submittedName>
        <fullName evidence="3">Glycoside hydrolase family 15 protein</fullName>
    </submittedName>
</protein>
<feature type="domain" description="Trehalase-like N-terminal" evidence="2">
    <location>
        <begin position="10"/>
        <end position="139"/>
    </location>
</feature>
<dbReference type="PANTHER" id="PTHR31616">
    <property type="entry name" value="TREHALASE"/>
    <property type="match status" value="1"/>
</dbReference>
<reference evidence="3 4" key="1">
    <citation type="submission" date="2022-04" db="EMBL/GenBank/DDBJ databases">
        <title>Genome diversity in the genus Frankia.</title>
        <authorList>
            <person name="Carlos-Shanley C."/>
            <person name="Hahn D."/>
        </authorList>
    </citation>
    <scope>NUCLEOTIDE SEQUENCE [LARGE SCALE GENOMIC DNA]</scope>
    <source>
        <strain evidence="3 4">Ag45/Mut15</strain>
    </source>
</reference>
<dbReference type="Gene3D" id="1.50.10.10">
    <property type="match status" value="1"/>
</dbReference>
<dbReference type="EMBL" id="JALKFT010000010">
    <property type="protein sequence ID" value="MCK9876498.1"/>
    <property type="molecule type" value="Genomic_DNA"/>
</dbReference>
<dbReference type="InterPro" id="IPR012341">
    <property type="entry name" value="6hp_glycosidase-like_sf"/>
</dbReference>
<keyword evidence="4" id="KW-1185">Reference proteome</keyword>
<dbReference type="GO" id="GO:0016787">
    <property type="term" value="F:hydrolase activity"/>
    <property type="evidence" value="ECO:0007669"/>
    <property type="project" value="UniProtKB-KW"/>
</dbReference>
<dbReference type="InterPro" id="IPR045582">
    <property type="entry name" value="Trehalase-like_N"/>
</dbReference>
<dbReference type="SUPFAM" id="SSF48208">
    <property type="entry name" value="Six-hairpin glycosidases"/>
    <property type="match status" value="1"/>
</dbReference>
<evidence type="ECO:0000313" key="3">
    <source>
        <dbReference type="EMBL" id="MCK9876498.1"/>
    </source>
</evidence>
<dbReference type="Proteomes" id="UP001201873">
    <property type="component" value="Unassembled WGS sequence"/>
</dbReference>
<comment type="caution">
    <text evidence="3">The sequence shown here is derived from an EMBL/GenBank/DDBJ whole genome shotgun (WGS) entry which is preliminary data.</text>
</comment>
<sequence>MSEEPAVPSLIEDYALIGDTHSAALVSRNGSIDWLCLPRFDSPACFSALLGDPDHGHWQIAPVEPVLGVSRRYRGDTLVLETDLTTASGTVRIVDAMFPHAGSHTVLRLVECLEGSVRMRSETRFRFDYGSIVPWVRRVDEHTIAAVAGPDAITLRTTAPMEGHDMATYAEFGVAAGQSVPFSLTWTPSHQATPPAQDVRRMITLTEAWWSDWMAGCTYDGQWQPAVRRSLITLKALTYAPTGGIVAAVTTSLPEHIGGVRNWDYRYCWLRDATITLLALLDAGFTSEATAWREWLLRAVAGDPSRVQIMYGVAGERRLPEYEVPWLPGYEQSSPVRVGNAAVDQFQLDVYGEVLDALHVARVAVAGRRPGVSGLVSVDGAPLSGLGGAPAHGDDSWPLQTKLMDFLETGWRKTDEGIWEVRGPRRHFVHSKVMAWVAADRAVRGIVESGLPGPVERWSALRDEIHTEVCARGFDHDRGTFTQFYGSRELDAALLYMPLVGFLPATDPRVVGTVASIERELMEDGFVLRYPTAEDGAVDGLPAGEGAFLACTFWLADNYALSGRVEEAQELFERLLSLRNDVGLLAEEYDPRLGRMTGNFPQAFSHVPLVNTARTLTDALRGVPRSRTDRADPPGHFFG</sequence>
<name>A0ABT0JZP6_9ACTN</name>
<accession>A0ABT0JZP6</accession>
<dbReference type="InterPro" id="IPR011613">
    <property type="entry name" value="GH15-like"/>
</dbReference>
<evidence type="ECO:0000259" key="1">
    <source>
        <dbReference type="Pfam" id="PF00723"/>
    </source>
</evidence>
<dbReference type="InterPro" id="IPR008928">
    <property type="entry name" value="6-hairpin_glycosidase_sf"/>
</dbReference>
<proteinExistence type="predicted"/>
<dbReference type="Pfam" id="PF00723">
    <property type="entry name" value="Glyco_hydro_15"/>
    <property type="match status" value="1"/>
</dbReference>
<dbReference type="PANTHER" id="PTHR31616:SF0">
    <property type="entry name" value="GLUCAN 1,4-ALPHA-GLUCOSIDASE"/>
    <property type="match status" value="1"/>
</dbReference>
<evidence type="ECO:0000259" key="2">
    <source>
        <dbReference type="Pfam" id="PF19291"/>
    </source>
</evidence>
<keyword evidence="3" id="KW-0378">Hydrolase</keyword>
<evidence type="ECO:0000313" key="4">
    <source>
        <dbReference type="Proteomes" id="UP001201873"/>
    </source>
</evidence>
<dbReference type="Pfam" id="PF19291">
    <property type="entry name" value="TREH_N"/>
    <property type="match status" value="1"/>
</dbReference>